<gene>
    <name evidence="2" type="ORF">K7432_013586</name>
</gene>
<dbReference type="Gene3D" id="3.40.50.2000">
    <property type="entry name" value="Glycogen Phosphorylase B"/>
    <property type="match status" value="1"/>
</dbReference>
<accession>A0ABR2WIZ3</accession>
<feature type="signal peptide" evidence="1">
    <location>
        <begin position="1"/>
        <end position="18"/>
    </location>
</feature>
<reference evidence="2 3" key="1">
    <citation type="submission" date="2023-04" db="EMBL/GenBank/DDBJ databases">
        <title>Genome of Basidiobolus ranarum AG-B5.</title>
        <authorList>
            <person name="Stajich J.E."/>
            <person name="Carter-House D."/>
            <person name="Gryganskyi A."/>
        </authorList>
    </citation>
    <scope>NUCLEOTIDE SEQUENCE [LARGE SCALE GENOMIC DNA]</scope>
    <source>
        <strain evidence="2 3">AG-B5</strain>
    </source>
</reference>
<protein>
    <submittedName>
        <fullName evidence="2">Uncharacterized protein</fullName>
    </submittedName>
</protein>
<organism evidence="2 3">
    <name type="scientific">Basidiobolus ranarum</name>
    <dbReference type="NCBI Taxonomy" id="34480"/>
    <lineage>
        <taxon>Eukaryota</taxon>
        <taxon>Fungi</taxon>
        <taxon>Fungi incertae sedis</taxon>
        <taxon>Zoopagomycota</taxon>
        <taxon>Entomophthoromycotina</taxon>
        <taxon>Basidiobolomycetes</taxon>
        <taxon>Basidiobolales</taxon>
        <taxon>Basidiobolaceae</taxon>
        <taxon>Basidiobolus</taxon>
    </lineage>
</organism>
<dbReference type="Proteomes" id="UP001479436">
    <property type="component" value="Unassembled WGS sequence"/>
</dbReference>
<dbReference type="SUPFAM" id="SSF53756">
    <property type="entry name" value="UDP-Glycosyltransferase/glycogen phosphorylase"/>
    <property type="match status" value="1"/>
</dbReference>
<evidence type="ECO:0000313" key="3">
    <source>
        <dbReference type="Proteomes" id="UP001479436"/>
    </source>
</evidence>
<evidence type="ECO:0000256" key="1">
    <source>
        <dbReference type="SAM" id="SignalP"/>
    </source>
</evidence>
<name>A0ABR2WIZ3_9FUNG</name>
<feature type="non-terminal residue" evidence="2">
    <location>
        <position position="251"/>
    </location>
</feature>
<feature type="chain" id="PRO_5046695373" evidence="1">
    <location>
        <begin position="19"/>
        <end position="251"/>
    </location>
</feature>
<comment type="caution">
    <text evidence="2">The sequence shown here is derived from an EMBL/GenBank/DDBJ whole genome shotgun (WGS) entry which is preliminary data.</text>
</comment>
<proteinExistence type="predicted"/>
<dbReference type="EMBL" id="JASJQH010001368">
    <property type="protein sequence ID" value="KAK9761485.1"/>
    <property type="molecule type" value="Genomic_DNA"/>
</dbReference>
<evidence type="ECO:0000313" key="2">
    <source>
        <dbReference type="EMBL" id="KAK9761485.1"/>
    </source>
</evidence>
<keyword evidence="1" id="KW-0732">Signal</keyword>
<keyword evidence="3" id="KW-1185">Reference proteome</keyword>
<sequence length="251" mass="28579">MKSNKLFILPALISLVVASQSLLNETWRQQKRVLISSHYGGYSHAKPMLQIGATLRERGHEITFVSYDPFIDLAKPWGFERITMGAGSLNPADLRERLKEKSLRSHMEILEVVDKMWKISYSTSYSPLVKIFTQEKPDLVMCDFYNFGCIDAAHHLGIPFTVQIPSLAILYTESGYVSCSLDVAPTVKENSGILGRLQSVLHRVKYLWSQWRYSLRANEDRIRNGGIPRKEFGFNNMDKGVILANSFFGLE</sequence>